<comment type="caution">
    <text evidence="2">The sequence shown here is derived from an EMBL/GenBank/DDBJ whole genome shotgun (WGS) entry which is preliminary data.</text>
</comment>
<evidence type="ECO:0000313" key="3">
    <source>
        <dbReference type="Proteomes" id="UP001232245"/>
    </source>
</evidence>
<keyword evidence="1" id="KW-0812">Transmembrane</keyword>
<organism evidence="2 3">
    <name type="scientific">Metabacillus niabensis</name>
    <dbReference type="NCBI Taxonomy" id="324854"/>
    <lineage>
        <taxon>Bacteria</taxon>
        <taxon>Bacillati</taxon>
        <taxon>Bacillota</taxon>
        <taxon>Bacilli</taxon>
        <taxon>Bacillales</taxon>
        <taxon>Bacillaceae</taxon>
        <taxon>Metabacillus</taxon>
    </lineage>
</organism>
<dbReference type="InterPro" id="IPR025108">
    <property type="entry name" value="DUF4030"/>
</dbReference>
<gene>
    <name evidence="2" type="ORF">J2S02_002104</name>
</gene>
<protein>
    <recommendedName>
        <fullName evidence="4">DUF4030 domain-containing protein</fullName>
    </recommendedName>
</protein>
<dbReference type="Pfam" id="PF13222">
    <property type="entry name" value="DUF4030"/>
    <property type="match status" value="1"/>
</dbReference>
<evidence type="ECO:0008006" key="4">
    <source>
        <dbReference type="Google" id="ProtNLM"/>
    </source>
</evidence>
<keyword evidence="3" id="KW-1185">Reference proteome</keyword>
<proteinExistence type="predicted"/>
<accession>A0ABT9Z0H6</accession>
<evidence type="ECO:0000313" key="2">
    <source>
        <dbReference type="EMBL" id="MDQ0225760.1"/>
    </source>
</evidence>
<dbReference type="Proteomes" id="UP001232245">
    <property type="component" value="Unassembled WGS sequence"/>
</dbReference>
<dbReference type="RefSeq" id="WP_307190654.1">
    <property type="nucleotide sequence ID" value="NZ_JAUSTZ010000003.1"/>
</dbReference>
<dbReference type="EMBL" id="JAUSTZ010000003">
    <property type="protein sequence ID" value="MDQ0225760.1"/>
    <property type="molecule type" value="Genomic_DNA"/>
</dbReference>
<feature type="transmembrane region" description="Helical" evidence="1">
    <location>
        <begin position="44"/>
        <end position="62"/>
    </location>
</feature>
<evidence type="ECO:0000256" key="1">
    <source>
        <dbReference type="SAM" id="Phobius"/>
    </source>
</evidence>
<reference evidence="2 3" key="1">
    <citation type="submission" date="2023-07" db="EMBL/GenBank/DDBJ databases">
        <title>Genomic Encyclopedia of Type Strains, Phase IV (KMG-IV): sequencing the most valuable type-strain genomes for metagenomic binning, comparative biology and taxonomic classification.</title>
        <authorList>
            <person name="Goeker M."/>
        </authorList>
    </citation>
    <scope>NUCLEOTIDE SEQUENCE [LARGE SCALE GENOMIC DNA]</scope>
    <source>
        <strain evidence="2 3">DSM 17723</strain>
    </source>
</reference>
<keyword evidence="1" id="KW-0472">Membrane</keyword>
<name>A0ABT9Z0H6_9BACI</name>
<sequence>MNFSDEQFRGLEEELKITEKSKAQLKSRILQNVDKRKKRNFKPYRWITAAICMLLIITSPFYSKTMAKIVEKILPISINSSYSNGQDNPDINEQLFELVEKEGYTVNSVGTTLSPYTIEISLILKDSTLKQAKDDLEPKVRNLLYDNGYDEFKLKVSEAPEIPETHSDGEINRLFDNAREIVKNVFTSYGYAEEADYELAGLKSTNILILDMPDHIQESTDIISDIKKEIEAQNLPIKDIEVNTFNLEHRRQDERWGTIATDIYDSMEGKSTYQLTGLSYIVKKGHTYVDIKTDFEKQPSEEVRSYIEVKIQEYLSLQETKEQIQNDKYTIQFLLKNGETFLTIQN</sequence>
<keyword evidence="1" id="KW-1133">Transmembrane helix</keyword>